<evidence type="ECO:0000259" key="1">
    <source>
        <dbReference type="Pfam" id="PF13739"/>
    </source>
</evidence>
<name>X0TT14_9ZZZZ</name>
<evidence type="ECO:0000313" key="2">
    <source>
        <dbReference type="EMBL" id="GAF79280.1"/>
    </source>
</evidence>
<accession>X0TT14</accession>
<dbReference type="Pfam" id="PF13739">
    <property type="entry name" value="PdaC"/>
    <property type="match status" value="1"/>
</dbReference>
<dbReference type="EMBL" id="BARS01003209">
    <property type="protein sequence ID" value="GAF79280.1"/>
    <property type="molecule type" value="Genomic_DNA"/>
</dbReference>
<dbReference type="Gene3D" id="3.30.565.40">
    <property type="entry name" value="Fervidobacterium nodosum Rt17-B1 like"/>
    <property type="match status" value="1"/>
</dbReference>
<comment type="caution">
    <text evidence="2">The sequence shown here is derived from an EMBL/GenBank/DDBJ whole genome shotgun (WGS) entry which is preliminary data.</text>
</comment>
<sequence length="147" mass="16559">MLLLLASGAHGGKQPFISSLPVNIESIQESDSFLSVQAEYPQFQTADPNFNQEIATLISGKIDSFKKESLDNWKARLDTMPADEPVPKNPEQPFEFIVSWQAAQLNNEYLSLLIKIYYFTGGAHGNEEIQAFNYDIVKKKKIGIEDF</sequence>
<organism evidence="2">
    <name type="scientific">marine sediment metagenome</name>
    <dbReference type="NCBI Taxonomy" id="412755"/>
    <lineage>
        <taxon>unclassified sequences</taxon>
        <taxon>metagenomes</taxon>
        <taxon>ecological metagenomes</taxon>
    </lineage>
</organism>
<feature type="non-terminal residue" evidence="2">
    <location>
        <position position="147"/>
    </location>
</feature>
<gene>
    <name evidence="2" type="ORF">S01H1_06189</name>
</gene>
<reference evidence="2" key="1">
    <citation type="journal article" date="2014" name="Front. Microbiol.">
        <title>High frequency of phylogenetically diverse reductive dehalogenase-homologous genes in deep subseafloor sedimentary metagenomes.</title>
        <authorList>
            <person name="Kawai M."/>
            <person name="Futagami T."/>
            <person name="Toyoda A."/>
            <person name="Takaki Y."/>
            <person name="Nishi S."/>
            <person name="Hori S."/>
            <person name="Arai W."/>
            <person name="Tsubouchi T."/>
            <person name="Morono Y."/>
            <person name="Uchiyama I."/>
            <person name="Ito T."/>
            <person name="Fujiyama A."/>
            <person name="Inagaki F."/>
            <person name="Takami H."/>
        </authorList>
    </citation>
    <scope>NUCLEOTIDE SEQUENCE</scope>
    <source>
        <strain evidence="2">Expedition CK06-06</strain>
    </source>
</reference>
<dbReference type="InterPro" id="IPR025303">
    <property type="entry name" value="PdaC"/>
</dbReference>
<feature type="domain" description="Deacetylase PdaC" evidence="1">
    <location>
        <begin position="28"/>
        <end position="126"/>
    </location>
</feature>
<dbReference type="AlphaFoldDB" id="X0TT14"/>
<protein>
    <recommendedName>
        <fullName evidence="1">Deacetylase PdaC domain-containing protein</fullName>
    </recommendedName>
</protein>
<proteinExistence type="predicted"/>